<protein>
    <submittedName>
        <fullName evidence="1">Uncharacterized protein</fullName>
    </submittedName>
</protein>
<dbReference type="EMBL" id="JAAMPI010000081">
    <property type="protein sequence ID" value="KAF4636132.1"/>
    <property type="molecule type" value="Genomic_DNA"/>
</dbReference>
<reference evidence="1 2" key="1">
    <citation type="submission" date="2020-03" db="EMBL/GenBank/DDBJ databases">
        <title>Draft Genome Sequence of Cudoniella acicularis.</title>
        <authorList>
            <person name="Buettner E."/>
            <person name="Kellner H."/>
        </authorList>
    </citation>
    <scope>NUCLEOTIDE SEQUENCE [LARGE SCALE GENOMIC DNA]</scope>
    <source>
        <strain evidence="1 2">DSM 108380</strain>
    </source>
</reference>
<dbReference type="OrthoDB" id="3599367at2759"/>
<evidence type="ECO:0000313" key="1">
    <source>
        <dbReference type="EMBL" id="KAF4636132.1"/>
    </source>
</evidence>
<gene>
    <name evidence="1" type="ORF">G7Y89_g1957</name>
</gene>
<name>A0A8H4W6Y3_9HELO</name>
<accession>A0A8H4W6Y3</accession>
<proteinExistence type="predicted"/>
<dbReference type="AlphaFoldDB" id="A0A8H4W6Y3"/>
<dbReference type="Proteomes" id="UP000566819">
    <property type="component" value="Unassembled WGS sequence"/>
</dbReference>
<sequence length="172" mass="19800">MDKSNQKEYAPMLLVNGNKVFDSFVDHFNDLNGSPFKGHNFPEVFIITPVKSKEQPEDKGDKATDTRPASVIGYIEGEEEYDSVYREIYGAIQAKWPEIDSIHKVPYHPLNPSNRGANQMEGSQEKPDHDKLIKTAAGRILFEYDTSRKDRIREVRLWVEENIQLVFTMDPL</sequence>
<evidence type="ECO:0000313" key="2">
    <source>
        <dbReference type="Proteomes" id="UP000566819"/>
    </source>
</evidence>
<organism evidence="1 2">
    <name type="scientific">Cudoniella acicularis</name>
    <dbReference type="NCBI Taxonomy" id="354080"/>
    <lineage>
        <taxon>Eukaryota</taxon>
        <taxon>Fungi</taxon>
        <taxon>Dikarya</taxon>
        <taxon>Ascomycota</taxon>
        <taxon>Pezizomycotina</taxon>
        <taxon>Leotiomycetes</taxon>
        <taxon>Helotiales</taxon>
        <taxon>Tricladiaceae</taxon>
        <taxon>Cudoniella</taxon>
    </lineage>
</organism>
<comment type="caution">
    <text evidence="1">The sequence shown here is derived from an EMBL/GenBank/DDBJ whole genome shotgun (WGS) entry which is preliminary data.</text>
</comment>
<keyword evidence="2" id="KW-1185">Reference proteome</keyword>